<dbReference type="Gene3D" id="1.10.150.130">
    <property type="match status" value="1"/>
</dbReference>
<dbReference type="AlphaFoldDB" id="A0A6N2TVK1"/>
<evidence type="ECO:0000259" key="8">
    <source>
        <dbReference type="PROSITE" id="PS51900"/>
    </source>
</evidence>
<evidence type="ECO:0000256" key="6">
    <source>
        <dbReference type="PROSITE-ProRule" id="PRU01248"/>
    </source>
</evidence>
<reference evidence="9" key="1">
    <citation type="submission" date="2019-11" db="EMBL/GenBank/DDBJ databases">
        <authorList>
            <person name="Feng L."/>
        </authorList>
    </citation>
    <scope>NUCLEOTIDE SEQUENCE</scope>
    <source>
        <strain evidence="9">CnexileLFYP112</strain>
    </source>
</reference>
<dbReference type="InterPro" id="IPR050090">
    <property type="entry name" value="Tyrosine_recombinase_XerCD"/>
</dbReference>
<dbReference type="PROSITE" id="PS51900">
    <property type="entry name" value="CB"/>
    <property type="match status" value="1"/>
</dbReference>
<feature type="domain" description="Tyr recombinase" evidence="7">
    <location>
        <begin position="173"/>
        <end position="379"/>
    </location>
</feature>
<dbReference type="InterPro" id="IPR011010">
    <property type="entry name" value="DNA_brk_join_enz"/>
</dbReference>
<accession>A0A6N2TVK1</accession>
<evidence type="ECO:0000256" key="1">
    <source>
        <dbReference type="ARBA" id="ARBA00003283"/>
    </source>
</evidence>
<dbReference type="PROSITE" id="PS51898">
    <property type="entry name" value="TYR_RECOMBINASE"/>
    <property type="match status" value="1"/>
</dbReference>
<evidence type="ECO:0000313" key="9">
    <source>
        <dbReference type="EMBL" id="VYT09608.1"/>
    </source>
</evidence>
<dbReference type="CDD" id="cd01189">
    <property type="entry name" value="INT_ICEBs1_C_like"/>
    <property type="match status" value="1"/>
</dbReference>
<organism evidence="9">
    <name type="scientific">[Clostridium] nexile</name>
    <dbReference type="NCBI Taxonomy" id="29361"/>
    <lineage>
        <taxon>Bacteria</taxon>
        <taxon>Bacillati</taxon>
        <taxon>Bacillota</taxon>
        <taxon>Clostridia</taxon>
        <taxon>Lachnospirales</taxon>
        <taxon>Lachnospiraceae</taxon>
        <taxon>Tyzzerella</taxon>
    </lineage>
</organism>
<dbReference type="GO" id="GO:0003677">
    <property type="term" value="F:DNA binding"/>
    <property type="evidence" value="ECO:0007669"/>
    <property type="project" value="UniProtKB-UniRule"/>
</dbReference>
<proteinExistence type="inferred from homology"/>
<dbReference type="PANTHER" id="PTHR30349">
    <property type="entry name" value="PHAGE INTEGRASE-RELATED"/>
    <property type="match status" value="1"/>
</dbReference>
<evidence type="ECO:0000256" key="2">
    <source>
        <dbReference type="ARBA" id="ARBA00008857"/>
    </source>
</evidence>
<gene>
    <name evidence="9" type="ORF">CNLFYP112_01781</name>
</gene>
<dbReference type="Pfam" id="PF00589">
    <property type="entry name" value="Phage_integrase"/>
    <property type="match status" value="1"/>
</dbReference>
<evidence type="ECO:0000259" key="7">
    <source>
        <dbReference type="PROSITE" id="PS51898"/>
    </source>
</evidence>
<evidence type="ECO:0000256" key="5">
    <source>
        <dbReference type="ARBA" id="ARBA00023172"/>
    </source>
</evidence>
<keyword evidence="4 6" id="KW-0238">DNA-binding</keyword>
<dbReference type="Gene3D" id="1.10.443.10">
    <property type="entry name" value="Intergrase catalytic core"/>
    <property type="match status" value="1"/>
</dbReference>
<dbReference type="SUPFAM" id="SSF56349">
    <property type="entry name" value="DNA breaking-rejoining enzymes"/>
    <property type="match status" value="1"/>
</dbReference>
<dbReference type="GO" id="GO:0006310">
    <property type="term" value="P:DNA recombination"/>
    <property type="evidence" value="ECO:0007669"/>
    <property type="project" value="UniProtKB-KW"/>
</dbReference>
<dbReference type="EMBL" id="CACRTG010000013">
    <property type="protein sequence ID" value="VYT09608.1"/>
    <property type="molecule type" value="Genomic_DNA"/>
</dbReference>
<feature type="domain" description="Core-binding (CB)" evidence="8">
    <location>
        <begin position="60"/>
        <end position="152"/>
    </location>
</feature>
<sequence>MAKRSNGEGTIYKRKDGIWCASRYVPCGNGKFKRKYVYGKTQKSVKEKLKELENYEEPKAQTTTLVGRMLEWMEQYKKNVLKITTYENYLGYIRTHVQGSDIADIPLEKLSTSALQKFYNMKLKGTAQRKQLSRRTVEYLHTIIGSALEQAYKNEMIAKNVNEFTVLPKKEEKEIEPLTIEDLEKVLRVAKETDLYSLILLEVFNGMRKGEILGLQWENVDLEKKVLWVRKNLCRVENNDEEDGRKTKLILLEPKMKKSIREIPLSEEVVKVLKMHKRKQNEQKMLYRDIYQDNGVVFAKADGSFEDPREVLRRFHKILRKAGVRKCRFHDLRHTFASILINEGESMKVIQELLGHSTITTTMDIYSHVTKETKKRSIEILERTVGTKIS</sequence>
<evidence type="ECO:0000256" key="4">
    <source>
        <dbReference type="ARBA" id="ARBA00023125"/>
    </source>
</evidence>
<dbReference type="InterPro" id="IPR004107">
    <property type="entry name" value="Integrase_SAM-like_N"/>
</dbReference>
<dbReference type="InterPro" id="IPR002104">
    <property type="entry name" value="Integrase_catalytic"/>
</dbReference>
<dbReference type="Pfam" id="PF14659">
    <property type="entry name" value="Phage_int_SAM_3"/>
    <property type="match status" value="1"/>
</dbReference>
<comment type="function">
    <text evidence="1">Site-specific tyrosine recombinase, which acts by catalyzing the cutting and rejoining of the recombining DNA molecules.</text>
</comment>
<comment type="similarity">
    <text evidence="2">Belongs to the 'phage' integrase family.</text>
</comment>
<keyword evidence="3" id="KW-0229">DNA integration</keyword>
<dbReference type="GO" id="GO:0015074">
    <property type="term" value="P:DNA integration"/>
    <property type="evidence" value="ECO:0007669"/>
    <property type="project" value="UniProtKB-KW"/>
</dbReference>
<dbReference type="InterPro" id="IPR044068">
    <property type="entry name" value="CB"/>
</dbReference>
<dbReference type="InterPro" id="IPR010998">
    <property type="entry name" value="Integrase_recombinase_N"/>
</dbReference>
<keyword evidence="5" id="KW-0233">DNA recombination</keyword>
<protein>
    <submittedName>
        <fullName evidence="9">Prophage phiRv2 integrase</fullName>
    </submittedName>
</protein>
<dbReference type="InterPro" id="IPR013762">
    <property type="entry name" value="Integrase-like_cat_sf"/>
</dbReference>
<dbReference type="PANTHER" id="PTHR30349:SF64">
    <property type="entry name" value="PROPHAGE INTEGRASE INTD-RELATED"/>
    <property type="match status" value="1"/>
</dbReference>
<evidence type="ECO:0000256" key="3">
    <source>
        <dbReference type="ARBA" id="ARBA00022908"/>
    </source>
</evidence>
<name>A0A6N2TVK1_9FIRM</name>